<protein>
    <submittedName>
        <fullName evidence="1">Uncharacterized protein</fullName>
    </submittedName>
</protein>
<proteinExistence type="predicted"/>
<sequence>MRRSFWEASTNSSQGRDYRRETIESFRQMKPFLLKYLPESRVTAIFEDVL</sequence>
<dbReference type="RefSeq" id="WP_160327370.1">
    <property type="nucleotide sequence ID" value="NZ_CP013652.1"/>
</dbReference>
<evidence type="ECO:0000313" key="1">
    <source>
        <dbReference type="EMBL" id="ALS22388.1"/>
    </source>
</evidence>
<organism evidence="1 2">
    <name type="scientific">Paenibacillus naphthalenovorans</name>
    <dbReference type="NCBI Taxonomy" id="162209"/>
    <lineage>
        <taxon>Bacteria</taxon>
        <taxon>Bacillati</taxon>
        <taxon>Bacillota</taxon>
        <taxon>Bacilli</taxon>
        <taxon>Bacillales</taxon>
        <taxon>Paenibacillaceae</taxon>
        <taxon>Paenibacillus</taxon>
    </lineage>
</organism>
<dbReference type="AlphaFoldDB" id="A0A0U2W1G8"/>
<gene>
    <name evidence="1" type="ORF">IJ22_20140</name>
</gene>
<dbReference type="STRING" id="162209.IJ22_20140"/>
<dbReference type="KEGG" id="pnp:IJ22_20140"/>
<dbReference type="EMBL" id="CP013652">
    <property type="protein sequence ID" value="ALS22388.1"/>
    <property type="molecule type" value="Genomic_DNA"/>
</dbReference>
<name>A0A0U2W1G8_9BACL</name>
<accession>A0A0U2W1G8</accession>
<dbReference type="PATRIC" id="fig|162209.4.peg.2132"/>
<reference evidence="2" key="1">
    <citation type="submission" date="2015-12" db="EMBL/GenBank/DDBJ databases">
        <title>Complete genome sequences of two moderately thermophilic Paenibacillus species.</title>
        <authorList>
            <person name="Butler R.III."/>
            <person name="Wang J."/>
            <person name="Stark B.C."/>
            <person name="Pombert J.-F."/>
        </authorList>
    </citation>
    <scope>NUCLEOTIDE SEQUENCE [LARGE SCALE GENOMIC DNA]</scope>
    <source>
        <strain evidence="2">32O-Y</strain>
    </source>
</reference>
<dbReference type="Proteomes" id="UP000061660">
    <property type="component" value="Chromosome"/>
</dbReference>
<evidence type="ECO:0000313" key="2">
    <source>
        <dbReference type="Proteomes" id="UP000061660"/>
    </source>
</evidence>
<keyword evidence="2" id="KW-1185">Reference proteome</keyword>
<reference evidence="1 2" key="2">
    <citation type="journal article" date="2016" name="Genome Announc.">
        <title>Complete Genome Sequences of Two Interactive Moderate Thermophiles, Paenibacillus napthalenovorans 32O-Y and Paenibacillus sp. 32O-W.</title>
        <authorList>
            <person name="Butler R.R.III."/>
            <person name="Wang J."/>
            <person name="Stark B.C."/>
            <person name="Pombert J.F."/>
        </authorList>
    </citation>
    <scope>NUCLEOTIDE SEQUENCE [LARGE SCALE GENOMIC DNA]</scope>
    <source>
        <strain evidence="1 2">32O-Y</strain>
    </source>
</reference>